<sequence>MDHFIDWESKRHKDVIQLNIEDKYENLVYKTVYALLSLSKLNIRTEYVHCVDDDRLVNAINVYDIAKQNIAQSDTVMLGFMVNLSRPDRSLTSKNYISFEDYPFLYFPSYIIGGTILTNMKTIHMLSKGIRHVRLIQIEDVYIGMVATAFKIEMRHHKGFFPFKKPVEMFSNILSSPGYDLAYALLRDWEFIHQYEKIDHRR</sequence>
<keyword evidence="12" id="KW-1185">Reference proteome</keyword>
<reference evidence="11" key="1">
    <citation type="submission" date="2021-03" db="EMBL/GenBank/DDBJ databases">
        <authorList>
            <person name="Bekaert M."/>
        </authorList>
    </citation>
    <scope>NUCLEOTIDE SEQUENCE</scope>
</reference>
<dbReference type="GO" id="GO:0006493">
    <property type="term" value="P:protein O-linked glycosylation"/>
    <property type="evidence" value="ECO:0007669"/>
    <property type="project" value="TreeGrafter"/>
</dbReference>
<keyword evidence="6" id="KW-0735">Signal-anchor</keyword>
<keyword evidence="4" id="KW-0808">Transferase</keyword>
<dbReference type="PANTHER" id="PTHR11214:SF3">
    <property type="entry name" value="BETA-1,3-GALACTOSYLTRANSFERASE 6"/>
    <property type="match status" value="1"/>
</dbReference>
<dbReference type="EC" id="2.4.1.-" evidence="10"/>
<dbReference type="GO" id="GO:0000139">
    <property type="term" value="C:Golgi membrane"/>
    <property type="evidence" value="ECO:0007669"/>
    <property type="project" value="UniProtKB-SubCell"/>
</dbReference>
<proteinExistence type="inferred from homology"/>
<evidence type="ECO:0000256" key="4">
    <source>
        <dbReference type="ARBA" id="ARBA00022679"/>
    </source>
</evidence>
<dbReference type="AlphaFoldDB" id="A0A8S3U838"/>
<evidence type="ECO:0000256" key="6">
    <source>
        <dbReference type="ARBA" id="ARBA00022968"/>
    </source>
</evidence>
<comment type="subcellular location">
    <subcellularLocation>
        <location evidence="1 10">Golgi apparatus membrane</location>
        <topology evidence="1 10">Single-pass type II membrane protein</topology>
    </subcellularLocation>
</comment>
<dbReference type="InterPro" id="IPR002659">
    <property type="entry name" value="Glyco_trans_31"/>
</dbReference>
<dbReference type="GO" id="GO:0016758">
    <property type="term" value="F:hexosyltransferase activity"/>
    <property type="evidence" value="ECO:0007669"/>
    <property type="project" value="InterPro"/>
</dbReference>
<protein>
    <recommendedName>
        <fullName evidence="10">Hexosyltransferase</fullName>
        <ecNumber evidence="10">2.4.1.-</ecNumber>
    </recommendedName>
</protein>
<evidence type="ECO:0000256" key="7">
    <source>
        <dbReference type="ARBA" id="ARBA00022989"/>
    </source>
</evidence>
<organism evidence="11 12">
    <name type="scientific">Mytilus edulis</name>
    <name type="common">Blue mussel</name>
    <dbReference type="NCBI Taxonomy" id="6550"/>
    <lineage>
        <taxon>Eukaryota</taxon>
        <taxon>Metazoa</taxon>
        <taxon>Spiralia</taxon>
        <taxon>Lophotrochozoa</taxon>
        <taxon>Mollusca</taxon>
        <taxon>Bivalvia</taxon>
        <taxon>Autobranchia</taxon>
        <taxon>Pteriomorphia</taxon>
        <taxon>Mytilida</taxon>
        <taxon>Mytiloidea</taxon>
        <taxon>Mytilidae</taxon>
        <taxon>Mytilinae</taxon>
        <taxon>Mytilus</taxon>
    </lineage>
</organism>
<evidence type="ECO:0000256" key="8">
    <source>
        <dbReference type="ARBA" id="ARBA00023034"/>
    </source>
</evidence>
<evidence type="ECO:0000256" key="2">
    <source>
        <dbReference type="ARBA" id="ARBA00008661"/>
    </source>
</evidence>
<evidence type="ECO:0000256" key="3">
    <source>
        <dbReference type="ARBA" id="ARBA00022676"/>
    </source>
</evidence>
<keyword evidence="9" id="KW-0472">Membrane</keyword>
<comment type="caution">
    <text evidence="11">The sequence shown here is derived from an EMBL/GenBank/DDBJ whole genome shotgun (WGS) entry which is preliminary data.</text>
</comment>
<accession>A0A8S3U838</accession>
<evidence type="ECO:0000256" key="1">
    <source>
        <dbReference type="ARBA" id="ARBA00004323"/>
    </source>
</evidence>
<dbReference type="Proteomes" id="UP000683360">
    <property type="component" value="Unassembled WGS sequence"/>
</dbReference>
<evidence type="ECO:0000256" key="5">
    <source>
        <dbReference type="ARBA" id="ARBA00022692"/>
    </source>
</evidence>
<keyword evidence="5" id="KW-0812">Transmembrane</keyword>
<dbReference type="PANTHER" id="PTHR11214">
    <property type="entry name" value="BETA-1,3-N-ACETYLGLUCOSAMINYLTRANSFERASE"/>
    <property type="match status" value="1"/>
</dbReference>
<evidence type="ECO:0000256" key="10">
    <source>
        <dbReference type="RuleBase" id="RU363063"/>
    </source>
</evidence>
<evidence type="ECO:0000313" key="12">
    <source>
        <dbReference type="Proteomes" id="UP000683360"/>
    </source>
</evidence>
<keyword evidence="3 10" id="KW-0328">Glycosyltransferase</keyword>
<keyword evidence="8 10" id="KW-0333">Golgi apparatus</keyword>
<evidence type="ECO:0000256" key="9">
    <source>
        <dbReference type="ARBA" id="ARBA00023136"/>
    </source>
</evidence>
<name>A0A8S3U838_MYTED</name>
<dbReference type="Pfam" id="PF01762">
    <property type="entry name" value="Galactosyl_T"/>
    <property type="match status" value="1"/>
</dbReference>
<keyword evidence="7" id="KW-1133">Transmembrane helix</keyword>
<dbReference type="EMBL" id="CAJPWZ010002604">
    <property type="protein sequence ID" value="CAG2241937.1"/>
    <property type="molecule type" value="Genomic_DNA"/>
</dbReference>
<dbReference type="OrthoDB" id="6103241at2759"/>
<gene>
    <name evidence="11" type="ORF">MEDL_54123</name>
</gene>
<evidence type="ECO:0000313" key="11">
    <source>
        <dbReference type="EMBL" id="CAG2241937.1"/>
    </source>
</evidence>
<comment type="similarity">
    <text evidence="2 10">Belongs to the glycosyltransferase 31 family.</text>
</comment>